<keyword evidence="3" id="KW-0520">NAD</keyword>
<feature type="non-terminal residue" evidence="5">
    <location>
        <position position="1"/>
    </location>
</feature>
<dbReference type="Gene3D" id="3.40.50.720">
    <property type="entry name" value="NAD(P)-binding Rossmann-like Domain"/>
    <property type="match status" value="1"/>
</dbReference>
<comment type="cofactor">
    <cofactor evidence="1">
        <name>NAD(+)</name>
        <dbReference type="ChEBI" id="CHEBI:57540"/>
    </cofactor>
</comment>
<keyword evidence="6" id="KW-1185">Reference proteome</keyword>
<proteinExistence type="predicted"/>
<evidence type="ECO:0000313" key="5">
    <source>
        <dbReference type="EMBL" id="MDT0650433.1"/>
    </source>
</evidence>
<evidence type="ECO:0000256" key="3">
    <source>
        <dbReference type="ARBA" id="ARBA00023027"/>
    </source>
</evidence>
<name>A0ABU3CVP5_9FLAO</name>
<gene>
    <name evidence="5" type="ORF">RM529_09765</name>
</gene>
<dbReference type="PANTHER" id="PTHR43078:SF6">
    <property type="entry name" value="UDP-GLUCURONIC ACID DECARBOXYLASE 1"/>
    <property type="match status" value="1"/>
</dbReference>
<protein>
    <recommendedName>
        <fullName evidence="7">UDP-glucuronate decarboxylase</fullName>
    </recommendedName>
</protein>
<evidence type="ECO:0000256" key="1">
    <source>
        <dbReference type="ARBA" id="ARBA00001911"/>
    </source>
</evidence>
<evidence type="ECO:0008006" key="7">
    <source>
        <dbReference type="Google" id="ProtNLM"/>
    </source>
</evidence>
<evidence type="ECO:0000313" key="6">
    <source>
        <dbReference type="Proteomes" id="UP001248819"/>
    </source>
</evidence>
<accession>A0ABU3CVP5</accession>
<organism evidence="5 6">
    <name type="scientific">Autumnicola edwardsiae</name>
    <dbReference type="NCBI Taxonomy" id="3075594"/>
    <lineage>
        <taxon>Bacteria</taxon>
        <taxon>Pseudomonadati</taxon>
        <taxon>Bacteroidota</taxon>
        <taxon>Flavobacteriia</taxon>
        <taxon>Flavobacteriales</taxon>
        <taxon>Flavobacteriaceae</taxon>
        <taxon>Autumnicola</taxon>
    </lineage>
</organism>
<evidence type="ECO:0000256" key="4">
    <source>
        <dbReference type="ARBA" id="ARBA00023239"/>
    </source>
</evidence>
<sequence>NIGNQNEFTMLELAELIIELTGSSSRLVFRELPRDDPKQRQPNIALAKKNLNGWEPKIELREGLFKTISYFEKHLQSKNGYRQVQSVYAK</sequence>
<dbReference type="EMBL" id="JAVRHP010000043">
    <property type="protein sequence ID" value="MDT0650433.1"/>
    <property type="molecule type" value="Genomic_DNA"/>
</dbReference>
<evidence type="ECO:0000256" key="2">
    <source>
        <dbReference type="ARBA" id="ARBA00022793"/>
    </source>
</evidence>
<dbReference type="PANTHER" id="PTHR43078">
    <property type="entry name" value="UDP-GLUCURONIC ACID DECARBOXYLASE-RELATED"/>
    <property type="match status" value="1"/>
</dbReference>
<keyword evidence="4" id="KW-0456">Lyase</keyword>
<keyword evidence="2" id="KW-0210">Decarboxylase</keyword>
<dbReference type="InterPro" id="IPR044516">
    <property type="entry name" value="UXS-like"/>
</dbReference>
<dbReference type="Proteomes" id="UP001248819">
    <property type="component" value="Unassembled WGS sequence"/>
</dbReference>
<comment type="caution">
    <text evidence="5">The sequence shown here is derived from an EMBL/GenBank/DDBJ whole genome shotgun (WGS) entry which is preliminary data.</text>
</comment>
<dbReference type="SUPFAM" id="SSF51735">
    <property type="entry name" value="NAD(P)-binding Rossmann-fold domains"/>
    <property type="match status" value="1"/>
</dbReference>
<reference evidence="5 6" key="1">
    <citation type="submission" date="2023-09" db="EMBL/GenBank/DDBJ databases">
        <authorList>
            <person name="Rey-Velasco X."/>
        </authorList>
    </citation>
    <scope>NUCLEOTIDE SEQUENCE [LARGE SCALE GENOMIC DNA]</scope>
    <source>
        <strain evidence="5 6">F297</strain>
    </source>
</reference>
<dbReference type="InterPro" id="IPR036291">
    <property type="entry name" value="NAD(P)-bd_dom_sf"/>
</dbReference>